<dbReference type="InterPro" id="IPR036259">
    <property type="entry name" value="MFS_trans_sf"/>
</dbReference>
<dbReference type="Proteomes" id="UP000046393">
    <property type="component" value="Unplaced"/>
</dbReference>
<feature type="transmembrane region" description="Helical" evidence="5">
    <location>
        <begin position="287"/>
        <end position="305"/>
    </location>
</feature>
<keyword evidence="2 5" id="KW-0812">Transmembrane</keyword>
<keyword evidence="3 5" id="KW-1133">Transmembrane helix</keyword>
<protein>
    <submittedName>
        <fullName evidence="8">MFS domain-containing protein</fullName>
    </submittedName>
</protein>
<proteinExistence type="predicted"/>
<keyword evidence="4 5" id="KW-0472">Membrane</keyword>
<dbReference type="GO" id="GO:0022857">
    <property type="term" value="F:transmembrane transporter activity"/>
    <property type="evidence" value="ECO:0007669"/>
    <property type="project" value="InterPro"/>
</dbReference>
<feature type="transmembrane region" description="Helical" evidence="5">
    <location>
        <begin position="223"/>
        <end position="241"/>
    </location>
</feature>
<dbReference type="InterPro" id="IPR020846">
    <property type="entry name" value="MFS_dom"/>
</dbReference>
<dbReference type="FunFam" id="1.20.1250.20:FF:000532">
    <property type="entry name" value="SLC (SoLute Carrier) homolog"/>
    <property type="match status" value="1"/>
</dbReference>
<comment type="subcellular location">
    <subcellularLocation>
        <location evidence="1">Membrane</location>
        <topology evidence="1">Multi-pass membrane protein</topology>
    </subcellularLocation>
</comment>
<evidence type="ECO:0000313" key="7">
    <source>
        <dbReference type="Proteomes" id="UP000046393"/>
    </source>
</evidence>
<dbReference type="InterPro" id="IPR011701">
    <property type="entry name" value="MFS"/>
</dbReference>
<feature type="transmembrane region" description="Helical" evidence="5">
    <location>
        <begin position="130"/>
        <end position="151"/>
    </location>
</feature>
<feature type="transmembrane region" description="Helical" evidence="5">
    <location>
        <begin position="107"/>
        <end position="124"/>
    </location>
</feature>
<reference evidence="8" key="1">
    <citation type="submission" date="2017-02" db="UniProtKB">
        <authorList>
            <consortium name="WormBaseParasite"/>
        </authorList>
    </citation>
    <scope>IDENTIFICATION</scope>
</reference>
<dbReference type="InterPro" id="IPR050382">
    <property type="entry name" value="MFS_Na/Anion_cotransporter"/>
</dbReference>
<evidence type="ECO:0000256" key="1">
    <source>
        <dbReference type="ARBA" id="ARBA00004141"/>
    </source>
</evidence>
<dbReference type="GO" id="GO:0016020">
    <property type="term" value="C:membrane"/>
    <property type="evidence" value="ECO:0007669"/>
    <property type="project" value="UniProtKB-SubCell"/>
</dbReference>
<feature type="transmembrane region" description="Helical" evidence="5">
    <location>
        <begin position="366"/>
        <end position="383"/>
    </location>
</feature>
<feature type="transmembrane region" description="Helical" evidence="5">
    <location>
        <begin position="326"/>
        <end position="346"/>
    </location>
</feature>
<keyword evidence="7" id="KW-1185">Reference proteome</keyword>
<accession>A0A0N5AUK5</accession>
<dbReference type="Gene3D" id="1.20.1250.20">
    <property type="entry name" value="MFS general substrate transporter like domains"/>
    <property type="match status" value="2"/>
</dbReference>
<feature type="transmembrane region" description="Helical" evidence="5">
    <location>
        <begin position="195"/>
        <end position="216"/>
    </location>
</feature>
<evidence type="ECO:0000256" key="2">
    <source>
        <dbReference type="ARBA" id="ARBA00022692"/>
    </source>
</evidence>
<dbReference type="PANTHER" id="PTHR11662">
    <property type="entry name" value="SOLUTE CARRIER FAMILY 17"/>
    <property type="match status" value="1"/>
</dbReference>
<evidence type="ECO:0000256" key="4">
    <source>
        <dbReference type="ARBA" id="ARBA00023136"/>
    </source>
</evidence>
<dbReference type="PROSITE" id="PS50850">
    <property type="entry name" value="MFS"/>
    <property type="match status" value="1"/>
</dbReference>
<dbReference type="AlphaFoldDB" id="A0A0N5AUK5"/>
<evidence type="ECO:0000313" key="8">
    <source>
        <dbReference type="WBParaSite" id="SMUV_0000854301-mRNA-1"/>
    </source>
</evidence>
<dbReference type="GO" id="GO:0006820">
    <property type="term" value="P:monoatomic anion transport"/>
    <property type="evidence" value="ECO:0007669"/>
    <property type="project" value="TreeGrafter"/>
</dbReference>
<name>A0A0N5AUK5_9BILA</name>
<dbReference type="Pfam" id="PF07690">
    <property type="entry name" value="MFS_1"/>
    <property type="match status" value="1"/>
</dbReference>
<evidence type="ECO:0000259" key="6">
    <source>
        <dbReference type="PROSITE" id="PS50850"/>
    </source>
</evidence>
<feature type="transmembrane region" description="Helical" evidence="5">
    <location>
        <begin position="390"/>
        <end position="417"/>
    </location>
</feature>
<dbReference type="SUPFAM" id="SSF103473">
    <property type="entry name" value="MFS general substrate transporter"/>
    <property type="match status" value="1"/>
</dbReference>
<dbReference type="WBParaSite" id="SMUV_0000854301-mRNA-1">
    <property type="protein sequence ID" value="SMUV_0000854301-mRNA-1"/>
    <property type="gene ID" value="SMUV_0000854301"/>
</dbReference>
<feature type="domain" description="Major facilitator superfamily (MFS) profile" evidence="6">
    <location>
        <begin position="25"/>
        <end position="481"/>
    </location>
</feature>
<evidence type="ECO:0000256" key="5">
    <source>
        <dbReference type="SAM" id="Phobius"/>
    </source>
</evidence>
<dbReference type="STRING" id="451379.A0A0N5AUK5"/>
<sequence>MNDLNGDNPAPKYPLFHLKSRRFHLLLLLLTGFCMTSYMRSNLNVTMTCMINSTAVTLNDMAKTNFSHLVIHIPEQCRHANFKQGHINDYGGSLEWDSNQQKEMFKGTFWGSFATVLVSGYIADRISSKWLFQSAFAIYVLCTIIFPYIVFNFGFIAALGSRIVMGFGEGFVLPTINALVVPWYPATERSTVASIYTAGNQLAGLLGSPMAALLCSSRWKWPLVFYVCGIIGFIWSLLWMLTVSDTPSKCSHITEAEKLYLELNAPSKNTKKIKNSVPWRKIFGCRAVWAVFIAHYVISLISVLTQSYVPTYYKEVLYMKLEDNGLYTALPNFFLCSSKVLWGMAMDALRRHGLCSPTATCKISQWFSNISMAVIFLCLAFFVDCTRWKLGVFLMCLYGIGYSASISGFFTSLLSIAPMHTGTISSLAMLFGICGRMGAPDLVGFIRKHGTADEWKTIYITLAVMSLFCGIMFQILGSAQVQPWATETSHSCYDADASIADVAISKQKGCRKPLLKTQKPLGSDGNDLLLMKKKGDL</sequence>
<dbReference type="PANTHER" id="PTHR11662:SF405">
    <property type="entry name" value="PROTEIN CBG12249"/>
    <property type="match status" value="1"/>
</dbReference>
<feature type="transmembrane region" description="Helical" evidence="5">
    <location>
        <begin position="23"/>
        <end position="40"/>
    </location>
</feature>
<feature type="transmembrane region" description="Helical" evidence="5">
    <location>
        <begin position="423"/>
        <end position="446"/>
    </location>
</feature>
<feature type="transmembrane region" description="Helical" evidence="5">
    <location>
        <begin position="458"/>
        <end position="476"/>
    </location>
</feature>
<evidence type="ECO:0000256" key="3">
    <source>
        <dbReference type="ARBA" id="ARBA00022989"/>
    </source>
</evidence>
<feature type="transmembrane region" description="Helical" evidence="5">
    <location>
        <begin position="163"/>
        <end position="183"/>
    </location>
</feature>
<organism evidence="7 8">
    <name type="scientific">Syphacia muris</name>
    <dbReference type="NCBI Taxonomy" id="451379"/>
    <lineage>
        <taxon>Eukaryota</taxon>
        <taxon>Metazoa</taxon>
        <taxon>Ecdysozoa</taxon>
        <taxon>Nematoda</taxon>
        <taxon>Chromadorea</taxon>
        <taxon>Rhabditida</taxon>
        <taxon>Spirurina</taxon>
        <taxon>Oxyuridomorpha</taxon>
        <taxon>Oxyuroidea</taxon>
        <taxon>Oxyuridae</taxon>
        <taxon>Syphacia</taxon>
    </lineage>
</organism>